<dbReference type="Pfam" id="PF05572">
    <property type="entry name" value="Peptidase_M43"/>
    <property type="match status" value="1"/>
</dbReference>
<keyword evidence="8" id="KW-1015">Disulfide bond</keyword>
<dbReference type="Proteomes" id="UP000031473">
    <property type="component" value="Unassembled WGS sequence"/>
</dbReference>
<evidence type="ECO:0000256" key="1">
    <source>
        <dbReference type="ARBA" id="ARBA00008721"/>
    </source>
</evidence>
<dbReference type="AlphaFoldDB" id="A0A0C1D651"/>
<dbReference type="Gene3D" id="3.40.390.10">
    <property type="entry name" value="Collagenase (Catalytic Domain)"/>
    <property type="match status" value="1"/>
</dbReference>
<keyword evidence="2" id="KW-0645">Protease</keyword>
<dbReference type="NCBIfam" id="TIGR04183">
    <property type="entry name" value="Por_Secre_tail"/>
    <property type="match status" value="1"/>
</dbReference>
<evidence type="ECO:0008006" key="15">
    <source>
        <dbReference type="Google" id="ProtNLM"/>
    </source>
</evidence>
<evidence type="ECO:0000256" key="4">
    <source>
        <dbReference type="ARBA" id="ARBA00022729"/>
    </source>
</evidence>
<dbReference type="PANTHER" id="PTHR47466:SF1">
    <property type="entry name" value="METALLOPROTEASE MEP1 (AFU_ORTHOLOGUE AFUA_1G07730)-RELATED"/>
    <property type="match status" value="1"/>
</dbReference>
<name>A0A0C1D651_9FLAO</name>
<keyword evidence="3" id="KW-0479">Metal-binding</keyword>
<feature type="chain" id="PRO_5030004895" description="T9SS type A sorting domain-containing protein" evidence="9">
    <location>
        <begin position="20"/>
        <end position="610"/>
    </location>
</feature>
<dbReference type="GO" id="GO:0046872">
    <property type="term" value="F:metal ion binding"/>
    <property type="evidence" value="ECO:0007669"/>
    <property type="project" value="UniProtKB-KW"/>
</dbReference>
<gene>
    <name evidence="13" type="ORF">OA86_06630</name>
</gene>
<comment type="similarity">
    <text evidence="1">Belongs to the peptidase M43B family.</text>
</comment>
<evidence type="ECO:0000313" key="14">
    <source>
        <dbReference type="Proteomes" id="UP000031473"/>
    </source>
</evidence>
<dbReference type="EMBL" id="JSYL01000003">
    <property type="protein sequence ID" value="KIA89270.1"/>
    <property type="molecule type" value="Genomic_DNA"/>
</dbReference>
<dbReference type="Pfam" id="PF20009">
    <property type="entry name" value="GEVED"/>
    <property type="match status" value="1"/>
</dbReference>
<comment type="caution">
    <text evidence="13">The sequence shown here is derived from an EMBL/GenBank/DDBJ whole genome shotgun (WGS) entry which is preliminary data.</text>
</comment>
<keyword evidence="14" id="KW-1185">Reference proteome</keyword>
<evidence type="ECO:0000259" key="10">
    <source>
        <dbReference type="Pfam" id="PF05572"/>
    </source>
</evidence>
<evidence type="ECO:0000256" key="7">
    <source>
        <dbReference type="ARBA" id="ARBA00023049"/>
    </source>
</evidence>
<evidence type="ECO:0000259" key="11">
    <source>
        <dbReference type="Pfam" id="PF18962"/>
    </source>
</evidence>
<dbReference type="PANTHER" id="PTHR47466">
    <property type="match status" value="1"/>
</dbReference>
<feature type="domain" description="Peptidase M43 pregnancy-associated plasma-A" evidence="10">
    <location>
        <begin position="179"/>
        <end position="328"/>
    </location>
</feature>
<proteinExistence type="inferred from homology"/>
<sequence length="610" mass="67138">MNKLYFVLYFFLTFLFTNAQDFCGFEQNQAHLEEIIPEIKEARLQAEAKLLGLNIQKFLRENGHGTESGKSETIYEIPIVVHLMNDGTAPLRTDAEVIKWIDDVNKFYNTTYGGEWYTVAQGNVVIPFKLVLAKRSPLCGLTTGINQINVTATYPQYSAHGLNRANEDGVSANQVRSLSRWDAQSYYNVYIVNTFDSYPITEVNGLQGFASFPTNQDATYDTFMKASVVIETTHPTTFAHEFGHSLGLEHTFKTGSNTSCPTVSSGGCETDNDRVCDTPASKSFARVTTLPGNGEPNPCDAAGYNNVQYNVMNYTDSNRLFTQGQKNRGLALFLQYRGGLTTSLGATSPSGSYPALIPAICFPNEINTQLGNYNYGPTLVKIGTIKNVSNGSLESNFNKTYYDYAALICSNTKYATNLVVNQNPQTITLACASNPNVFNVYIDYNNDGAFNENNEKVISNLELLPGVQSVETFIIPSTNVILDTPLRMRVVAGDISYTSCQSDIQNGQIEDYMVTILNEALETENINKSLKSISIFSNPARDGVFSIKFANASKELVKIAILDMSGRVVYQTTGTANNSILNVNSKLSKGNYIVKVNTGSSVTTEKLIIK</sequence>
<dbReference type="RefSeq" id="WP_039350748.1">
    <property type="nucleotide sequence ID" value="NZ_FOLA01000005.1"/>
</dbReference>
<dbReference type="Pfam" id="PF18962">
    <property type="entry name" value="Por_Secre_tail"/>
    <property type="match status" value="1"/>
</dbReference>
<accession>A0A0C1D651</accession>
<evidence type="ECO:0000256" key="5">
    <source>
        <dbReference type="ARBA" id="ARBA00022801"/>
    </source>
</evidence>
<dbReference type="InterPro" id="IPR008754">
    <property type="entry name" value="Peptidase_M43"/>
</dbReference>
<dbReference type="InterPro" id="IPR026444">
    <property type="entry name" value="Secre_tail"/>
</dbReference>
<evidence type="ECO:0000256" key="9">
    <source>
        <dbReference type="SAM" id="SignalP"/>
    </source>
</evidence>
<dbReference type="InterPro" id="IPR024079">
    <property type="entry name" value="MetalloPept_cat_dom_sf"/>
</dbReference>
<keyword evidence="5" id="KW-0378">Hydrolase</keyword>
<keyword evidence="4 9" id="KW-0732">Signal</keyword>
<reference evidence="13 14" key="1">
    <citation type="submission" date="2014-10" db="EMBL/GenBank/DDBJ databases">
        <title>Kaistella jeonii genome.</title>
        <authorList>
            <person name="Clayton J.T."/>
            <person name="Newman J.D."/>
        </authorList>
    </citation>
    <scope>NUCLEOTIDE SEQUENCE [LARGE SCALE GENOMIC DNA]</scope>
    <source>
        <strain evidence="13 14">DSM 17048</strain>
    </source>
</reference>
<dbReference type="OrthoDB" id="6385856at2"/>
<keyword evidence="7" id="KW-0482">Metalloprotease</keyword>
<feature type="domain" description="GEVED" evidence="12">
    <location>
        <begin position="438"/>
        <end position="515"/>
    </location>
</feature>
<evidence type="ECO:0000313" key="13">
    <source>
        <dbReference type="EMBL" id="KIA89270.1"/>
    </source>
</evidence>
<evidence type="ECO:0000256" key="8">
    <source>
        <dbReference type="ARBA" id="ARBA00023157"/>
    </source>
</evidence>
<dbReference type="GO" id="GO:0006508">
    <property type="term" value="P:proteolysis"/>
    <property type="evidence" value="ECO:0007669"/>
    <property type="project" value="UniProtKB-KW"/>
</dbReference>
<feature type="signal peptide" evidence="9">
    <location>
        <begin position="1"/>
        <end position="19"/>
    </location>
</feature>
<protein>
    <recommendedName>
        <fullName evidence="15">T9SS type A sorting domain-containing protein</fullName>
    </recommendedName>
</protein>
<keyword evidence="6" id="KW-0862">Zinc</keyword>
<dbReference type="STRING" id="266749.SAMN05421876_10545"/>
<dbReference type="SUPFAM" id="SSF55486">
    <property type="entry name" value="Metalloproteases ('zincins'), catalytic domain"/>
    <property type="match status" value="1"/>
</dbReference>
<dbReference type="GO" id="GO:0008237">
    <property type="term" value="F:metallopeptidase activity"/>
    <property type="evidence" value="ECO:0007669"/>
    <property type="project" value="UniProtKB-KW"/>
</dbReference>
<dbReference type="InterPro" id="IPR045474">
    <property type="entry name" value="GEVED"/>
</dbReference>
<organism evidence="13 14">
    <name type="scientific">Kaistella jeonii</name>
    <dbReference type="NCBI Taxonomy" id="266749"/>
    <lineage>
        <taxon>Bacteria</taxon>
        <taxon>Pseudomonadati</taxon>
        <taxon>Bacteroidota</taxon>
        <taxon>Flavobacteriia</taxon>
        <taxon>Flavobacteriales</taxon>
        <taxon>Weeksellaceae</taxon>
        <taxon>Chryseobacterium group</taxon>
        <taxon>Kaistella</taxon>
    </lineage>
</organism>
<evidence type="ECO:0000256" key="2">
    <source>
        <dbReference type="ARBA" id="ARBA00022670"/>
    </source>
</evidence>
<evidence type="ECO:0000256" key="6">
    <source>
        <dbReference type="ARBA" id="ARBA00022833"/>
    </source>
</evidence>
<evidence type="ECO:0000259" key="12">
    <source>
        <dbReference type="Pfam" id="PF20009"/>
    </source>
</evidence>
<evidence type="ECO:0000256" key="3">
    <source>
        <dbReference type="ARBA" id="ARBA00022723"/>
    </source>
</evidence>
<feature type="domain" description="Secretion system C-terminal sorting" evidence="11">
    <location>
        <begin position="535"/>
        <end position="609"/>
    </location>
</feature>